<dbReference type="InterPro" id="IPR035901">
    <property type="entry name" value="GIY-YIG_endonuc_sf"/>
</dbReference>
<keyword evidence="4" id="KW-1185">Reference proteome</keyword>
<evidence type="ECO:0000259" key="2">
    <source>
        <dbReference type="PROSITE" id="PS50164"/>
    </source>
</evidence>
<dbReference type="Pfam" id="PF01541">
    <property type="entry name" value="GIY-YIG"/>
    <property type="match status" value="1"/>
</dbReference>
<accession>A0A5D6W1I7</accession>
<reference evidence="3 4" key="1">
    <citation type="submission" date="2019-08" db="EMBL/GenBank/DDBJ databases">
        <title>Selenomonas sp. mPRGC5 and Selenomonas sp. mPRGC8 isolated from ruminal fluid of dairy goat (Capra hircus).</title>
        <authorList>
            <person name="Poothong S."/>
            <person name="Nuengjamnong C."/>
            <person name="Tanasupawat S."/>
        </authorList>
    </citation>
    <scope>NUCLEOTIDE SEQUENCE [LARGE SCALE GENOMIC DNA]</scope>
    <source>
        <strain evidence="4">mPRGC5</strain>
    </source>
</reference>
<organism evidence="3 4">
    <name type="scientific">Selenomonas ruminis</name>
    <dbReference type="NCBI Taxonomy" id="2593411"/>
    <lineage>
        <taxon>Bacteria</taxon>
        <taxon>Bacillati</taxon>
        <taxon>Bacillota</taxon>
        <taxon>Negativicutes</taxon>
        <taxon>Selenomonadales</taxon>
        <taxon>Selenomonadaceae</taxon>
        <taxon>Selenomonas</taxon>
    </lineage>
</organism>
<dbReference type="CDD" id="cd10456">
    <property type="entry name" value="GIY-YIG_UPF0213"/>
    <property type="match status" value="1"/>
</dbReference>
<dbReference type="PROSITE" id="PS50164">
    <property type="entry name" value="GIY_YIG"/>
    <property type="match status" value="1"/>
</dbReference>
<dbReference type="RefSeq" id="WP_149171833.1">
    <property type="nucleotide sequence ID" value="NZ_VTOY01000008.1"/>
</dbReference>
<protein>
    <submittedName>
        <fullName evidence="3">GIY-YIG nuclease family protein</fullName>
    </submittedName>
</protein>
<dbReference type="InterPro" id="IPR050190">
    <property type="entry name" value="UPF0213_domain"/>
</dbReference>
<dbReference type="InterPro" id="IPR000305">
    <property type="entry name" value="GIY-YIG_endonuc"/>
</dbReference>
<name>A0A5D6W1I7_9FIRM</name>
<dbReference type="SUPFAM" id="SSF82771">
    <property type="entry name" value="GIY-YIG endonuclease"/>
    <property type="match status" value="1"/>
</dbReference>
<gene>
    <name evidence="3" type="ORF">FZ040_09930</name>
</gene>
<dbReference type="PANTHER" id="PTHR34477:SF1">
    <property type="entry name" value="UPF0213 PROTEIN YHBQ"/>
    <property type="match status" value="1"/>
</dbReference>
<proteinExistence type="inferred from homology"/>
<evidence type="ECO:0000256" key="1">
    <source>
        <dbReference type="ARBA" id="ARBA00007435"/>
    </source>
</evidence>
<comment type="similarity">
    <text evidence="1">Belongs to the UPF0213 family.</text>
</comment>
<dbReference type="Proteomes" id="UP000323646">
    <property type="component" value="Unassembled WGS sequence"/>
</dbReference>
<comment type="caution">
    <text evidence="3">The sequence shown here is derived from an EMBL/GenBank/DDBJ whole genome shotgun (WGS) entry which is preliminary data.</text>
</comment>
<evidence type="ECO:0000313" key="3">
    <source>
        <dbReference type="EMBL" id="TYZ21707.1"/>
    </source>
</evidence>
<dbReference type="EMBL" id="VTOY01000008">
    <property type="protein sequence ID" value="TYZ21707.1"/>
    <property type="molecule type" value="Genomic_DNA"/>
</dbReference>
<sequence>MAEAYTYILECGDGSLYTGWTNDLRKRVKTHNAGQGAKYTRSRLPVRLVYFETFADKQAAQSREWQIKQLTRAQKLALIDKDLKKNYNK</sequence>
<dbReference type="PANTHER" id="PTHR34477">
    <property type="entry name" value="UPF0213 PROTEIN YHBQ"/>
    <property type="match status" value="1"/>
</dbReference>
<dbReference type="OrthoDB" id="9807770at2"/>
<dbReference type="AlphaFoldDB" id="A0A5D6W1I7"/>
<evidence type="ECO:0000313" key="4">
    <source>
        <dbReference type="Proteomes" id="UP000323646"/>
    </source>
</evidence>
<feature type="domain" description="GIY-YIG" evidence="2">
    <location>
        <begin position="2"/>
        <end position="77"/>
    </location>
</feature>
<dbReference type="Gene3D" id="3.40.1440.10">
    <property type="entry name" value="GIY-YIG endonuclease"/>
    <property type="match status" value="1"/>
</dbReference>